<feature type="non-terminal residue" evidence="1">
    <location>
        <position position="65"/>
    </location>
</feature>
<reference evidence="1 2" key="1">
    <citation type="submission" date="2019-07" db="EMBL/GenBank/DDBJ databases">
        <title>Finished genome of Venturia effusa.</title>
        <authorList>
            <person name="Young C.A."/>
            <person name="Cox M.P."/>
            <person name="Ganley A.R.D."/>
            <person name="David W.J."/>
        </authorList>
    </citation>
    <scope>NUCLEOTIDE SEQUENCE [LARGE SCALE GENOMIC DNA]</scope>
    <source>
        <strain evidence="2">albino</strain>
    </source>
</reference>
<name>A0A517KY48_9PEZI</name>
<sequence>MAPIAIEPIRPTIVDVVVPQKDTLGLPATTRTRLEKGGVDLSHGYPYRPARPLYLDDVYAIRNED</sequence>
<dbReference type="STRING" id="50376.A0A517KY48"/>
<protein>
    <submittedName>
        <fullName evidence="1">Uncharacterized protein</fullName>
    </submittedName>
</protein>
<gene>
    <name evidence="1" type="ORF">FKW77_010675</name>
</gene>
<dbReference type="EMBL" id="CP042185">
    <property type="protein sequence ID" value="QDS68309.1"/>
    <property type="molecule type" value="Genomic_DNA"/>
</dbReference>
<dbReference type="AlphaFoldDB" id="A0A517KY48"/>
<accession>A0A517KY48</accession>
<keyword evidence="2" id="KW-1185">Reference proteome</keyword>
<proteinExistence type="predicted"/>
<organism evidence="1 2">
    <name type="scientific">Venturia effusa</name>
    <dbReference type="NCBI Taxonomy" id="50376"/>
    <lineage>
        <taxon>Eukaryota</taxon>
        <taxon>Fungi</taxon>
        <taxon>Dikarya</taxon>
        <taxon>Ascomycota</taxon>
        <taxon>Pezizomycotina</taxon>
        <taxon>Dothideomycetes</taxon>
        <taxon>Pleosporomycetidae</taxon>
        <taxon>Venturiales</taxon>
        <taxon>Venturiaceae</taxon>
        <taxon>Venturia</taxon>
    </lineage>
</organism>
<dbReference type="OrthoDB" id="10257314at2759"/>
<dbReference type="Proteomes" id="UP000316270">
    <property type="component" value="Chromosome 1"/>
</dbReference>
<evidence type="ECO:0000313" key="2">
    <source>
        <dbReference type="Proteomes" id="UP000316270"/>
    </source>
</evidence>
<evidence type="ECO:0000313" key="1">
    <source>
        <dbReference type="EMBL" id="QDS68309.1"/>
    </source>
</evidence>